<reference evidence="1" key="1">
    <citation type="submission" date="2025-03" db="EMBL/GenBank/DDBJ databases">
        <authorList>
            <consortium name="ELIXIR-Norway"/>
            <consortium name="Elixir Norway"/>
        </authorList>
    </citation>
    <scope>NUCLEOTIDE SEQUENCE</scope>
</reference>
<organism evidence="1 2">
    <name type="scientific">Rangifer tarandus platyrhynchus</name>
    <name type="common">Svalbard reindeer</name>
    <dbReference type="NCBI Taxonomy" id="3082113"/>
    <lineage>
        <taxon>Eukaryota</taxon>
        <taxon>Metazoa</taxon>
        <taxon>Chordata</taxon>
        <taxon>Craniata</taxon>
        <taxon>Vertebrata</taxon>
        <taxon>Euteleostomi</taxon>
        <taxon>Mammalia</taxon>
        <taxon>Eutheria</taxon>
        <taxon>Laurasiatheria</taxon>
        <taxon>Artiodactyla</taxon>
        <taxon>Ruminantia</taxon>
        <taxon>Pecora</taxon>
        <taxon>Cervidae</taxon>
        <taxon>Odocoileinae</taxon>
        <taxon>Rangifer</taxon>
    </lineage>
</organism>
<proteinExistence type="predicted"/>
<dbReference type="Proteomes" id="UP001162501">
    <property type="component" value="Unassembled WGS sequence"/>
</dbReference>
<protein>
    <submittedName>
        <fullName evidence="1">Uncharacterized protein</fullName>
    </submittedName>
</protein>
<gene>
    <name evidence="1" type="ORF">MRATA1EN22A_LOCUS30026</name>
</gene>
<comment type="caution">
    <text evidence="1">The sequence shown here is derived from an EMBL/GenBank/DDBJ whole genome shotgun (WGS) entry which is preliminary data.</text>
</comment>
<sequence length="192" mass="21680">MSIWLQPSDEDPQKNRHKTYGWKRLGQHMLTYQERRDYSPLSCDKNQLYLWELRLHGSAESGKSIDIIFPAASAQPVSLGHIWGVRVRSPVWELRSSLEWSKPLSSFRLHTEESGLQPEGCSRPVATETAGAVRFLFRPSVPVARASKSAPPPSPPPRGLRPETPPELLKSSSAPQVSLISRALPLSRRRRR</sequence>
<name>A0ACB1KHM9_RANTA</name>
<evidence type="ECO:0000313" key="1">
    <source>
        <dbReference type="EMBL" id="CAM9218507.1"/>
    </source>
</evidence>
<evidence type="ECO:0000313" key="2">
    <source>
        <dbReference type="Proteomes" id="UP001162501"/>
    </source>
</evidence>
<dbReference type="EMBL" id="CATOBB020001003">
    <property type="protein sequence ID" value="CAM9218507.1"/>
    <property type="molecule type" value="Genomic_DNA"/>
</dbReference>
<accession>A0ACB1KHM9</accession>